<comment type="similarity">
    <text evidence="1">Belongs to the gamma-glutamyltransferase family.</text>
</comment>
<dbReference type="Pfam" id="PF01019">
    <property type="entry name" value="G_glu_transpept"/>
    <property type="match status" value="1"/>
</dbReference>
<gene>
    <name evidence="6" type="ORF">RQX22_16655</name>
</gene>
<dbReference type="EMBL" id="JAVUPU010000010">
    <property type="protein sequence ID" value="MDT9600593.1"/>
    <property type="molecule type" value="Genomic_DNA"/>
</dbReference>
<dbReference type="InterPro" id="IPR051792">
    <property type="entry name" value="GGT_bact"/>
</dbReference>
<dbReference type="Proteomes" id="UP001259572">
    <property type="component" value="Unassembled WGS sequence"/>
</dbReference>
<accession>A0ABU3QB22</accession>
<comment type="caution">
    <text evidence="6">The sequence shown here is derived from an EMBL/GenBank/DDBJ whole genome shotgun (WGS) entry which is preliminary data.</text>
</comment>
<dbReference type="SUPFAM" id="SSF56235">
    <property type="entry name" value="N-terminal nucleophile aminohydrolases (Ntn hydrolases)"/>
    <property type="match status" value="1"/>
</dbReference>
<dbReference type="InterPro" id="IPR043137">
    <property type="entry name" value="GGT_ssub_C"/>
</dbReference>
<evidence type="ECO:0000256" key="3">
    <source>
        <dbReference type="ARBA" id="ARBA00022801"/>
    </source>
</evidence>
<dbReference type="EC" id="2.3.2.2" evidence="6"/>
<evidence type="ECO:0000256" key="2">
    <source>
        <dbReference type="ARBA" id="ARBA00022679"/>
    </source>
</evidence>
<keyword evidence="3" id="KW-0378">Hydrolase</keyword>
<organism evidence="6 7">
    <name type="scientific">Sphingosinicella rhizophila</name>
    <dbReference type="NCBI Taxonomy" id="3050082"/>
    <lineage>
        <taxon>Bacteria</taxon>
        <taxon>Pseudomonadati</taxon>
        <taxon>Pseudomonadota</taxon>
        <taxon>Alphaproteobacteria</taxon>
        <taxon>Sphingomonadales</taxon>
        <taxon>Sphingosinicellaceae</taxon>
        <taxon>Sphingosinicella</taxon>
    </lineage>
</organism>
<dbReference type="InterPro" id="IPR043138">
    <property type="entry name" value="GGT_lsub"/>
</dbReference>
<feature type="compositionally biased region" description="Basic and acidic residues" evidence="5">
    <location>
        <begin position="565"/>
        <end position="575"/>
    </location>
</feature>
<evidence type="ECO:0000256" key="4">
    <source>
        <dbReference type="ARBA" id="ARBA00023145"/>
    </source>
</evidence>
<dbReference type="GO" id="GO:0103068">
    <property type="term" value="F:leukotriene C4 gamma-glutamyl transferase activity"/>
    <property type="evidence" value="ECO:0007669"/>
    <property type="project" value="UniProtKB-EC"/>
</dbReference>
<evidence type="ECO:0000313" key="7">
    <source>
        <dbReference type="Proteomes" id="UP001259572"/>
    </source>
</evidence>
<evidence type="ECO:0000313" key="6">
    <source>
        <dbReference type="EMBL" id="MDT9600593.1"/>
    </source>
</evidence>
<dbReference type="Gene3D" id="1.10.246.130">
    <property type="match status" value="1"/>
</dbReference>
<name>A0ABU3QB22_9SPHN</name>
<feature type="region of interest" description="Disordered" evidence="5">
    <location>
        <begin position="559"/>
        <end position="584"/>
    </location>
</feature>
<dbReference type="Gene3D" id="3.60.20.40">
    <property type="match status" value="1"/>
</dbReference>
<dbReference type="PANTHER" id="PTHR43199">
    <property type="entry name" value="GLUTATHIONE HYDROLASE"/>
    <property type="match status" value="1"/>
</dbReference>
<dbReference type="InterPro" id="IPR029055">
    <property type="entry name" value="Ntn_hydrolases_N"/>
</dbReference>
<proteinExistence type="inferred from homology"/>
<protein>
    <submittedName>
        <fullName evidence="6">Gamma-glutamyltransferase</fullName>
        <ecNumber evidence="6">2.3.2.2</ecNumber>
    </submittedName>
</protein>
<sequence>MTERARYIVNSGPKSPVKGLKAAVTTDNAIVTETMVKILKAGGNAADAVTAGAMVQAAVEPFMTNHAGLVTMLYYEAKTGAIHQLDSVGGHASGLPPFKPVPPGMGPYASLPPSAIIPGFMPGLKAIHGRFGTRPWTELCEDAVHWAETGHAVSSFEYGMNIFAEKFITYFPEGRDFYQPGGHFPNVGDIFTPPGMAATLRGVRDEGPDHMITGQWAEAFVAKGNALGWKVTMDHMTETPPRWVEPLRFGYNEYELVFLGPPQAQGFFSAVTLGILKHLGIRDMEPGSAEYFWAMGNALRHGARHWEYAHDDQFFDVPRDAVLDDFYHAHLAKLIRGSRPKVDLSDHVRLSGDSASSSADYLSQFGGSGGKPRLAKHQEKQPTGSCEIAVVDAEGNWCQFMDTLQASGIPGQVVGGIPMVGSHATFGHLHSSMDATLMKGAKQRSVIGNTLVLKDGKPVFSAGSPGNIHCTLPQVLAYLLDFKLDPYAAVDAPRMLPMTEDRRVIVEDRLKVGVVEDLHKLGVRVGVVSGYDWHMGGFAVIARDEASGTLTALADPRRCGVGPQGDRRGSAESRRCGGPAQARRACRGGQRIRLAHGRVRGDRS</sequence>
<dbReference type="RefSeq" id="WP_315727932.1">
    <property type="nucleotide sequence ID" value="NZ_JAVUPU010000010.1"/>
</dbReference>
<reference evidence="6 7" key="1">
    <citation type="submission" date="2023-05" db="EMBL/GenBank/DDBJ databases">
        <authorList>
            <person name="Guo Y."/>
        </authorList>
    </citation>
    <scope>NUCLEOTIDE SEQUENCE [LARGE SCALE GENOMIC DNA]</scope>
    <source>
        <strain evidence="6 7">GR2756</strain>
    </source>
</reference>
<keyword evidence="6" id="KW-0012">Acyltransferase</keyword>
<keyword evidence="2 6" id="KW-0808">Transferase</keyword>
<dbReference type="PRINTS" id="PR01210">
    <property type="entry name" value="GGTRANSPTASE"/>
</dbReference>
<evidence type="ECO:0000256" key="1">
    <source>
        <dbReference type="ARBA" id="ARBA00009381"/>
    </source>
</evidence>
<evidence type="ECO:0000256" key="5">
    <source>
        <dbReference type="SAM" id="MobiDB-lite"/>
    </source>
</evidence>
<dbReference type="PANTHER" id="PTHR43199:SF1">
    <property type="entry name" value="GLUTATHIONE HYDROLASE PROENZYME"/>
    <property type="match status" value="1"/>
</dbReference>
<keyword evidence="4" id="KW-0865">Zymogen</keyword>
<keyword evidence="7" id="KW-1185">Reference proteome</keyword>